<comment type="caution">
    <text evidence="1">The sequence shown here is derived from an EMBL/GenBank/DDBJ whole genome shotgun (WGS) entry which is preliminary data.</text>
</comment>
<evidence type="ECO:0000313" key="1">
    <source>
        <dbReference type="EMBL" id="MFD1131255.1"/>
    </source>
</evidence>
<evidence type="ECO:0000313" key="2">
    <source>
        <dbReference type="Proteomes" id="UP001597169"/>
    </source>
</evidence>
<name>A0ABW3Q0Y4_9BACL</name>
<reference evidence="2" key="1">
    <citation type="journal article" date="2019" name="Int. J. Syst. Evol. Microbiol.">
        <title>The Global Catalogue of Microorganisms (GCM) 10K type strain sequencing project: providing services to taxonomists for standard genome sequencing and annotation.</title>
        <authorList>
            <consortium name="The Broad Institute Genomics Platform"/>
            <consortium name="The Broad Institute Genome Sequencing Center for Infectious Disease"/>
            <person name="Wu L."/>
            <person name="Ma J."/>
        </authorList>
    </citation>
    <scope>NUCLEOTIDE SEQUENCE [LARGE SCALE GENOMIC DNA]</scope>
    <source>
        <strain evidence="2">CCUG 53519</strain>
    </source>
</reference>
<protein>
    <submittedName>
        <fullName evidence="1">Uncharacterized protein</fullName>
    </submittedName>
</protein>
<accession>A0ABW3Q0Y4</accession>
<keyword evidence="2" id="KW-1185">Reference proteome</keyword>
<dbReference type="RefSeq" id="WP_139237037.1">
    <property type="nucleotide sequence ID" value="NZ_JBHTKX010000008.1"/>
</dbReference>
<dbReference type="Proteomes" id="UP001597169">
    <property type="component" value="Unassembled WGS sequence"/>
</dbReference>
<organism evidence="1 2">
    <name type="scientific">Paenibacillus provencensis</name>
    <dbReference type="NCBI Taxonomy" id="441151"/>
    <lineage>
        <taxon>Bacteria</taxon>
        <taxon>Bacillati</taxon>
        <taxon>Bacillota</taxon>
        <taxon>Bacilli</taxon>
        <taxon>Bacillales</taxon>
        <taxon>Paenibacillaceae</taxon>
        <taxon>Paenibacillus</taxon>
    </lineage>
</organism>
<dbReference type="EMBL" id="JBHTKX010000008">
    <property type="protein sequence ID" value="MFD1131255.1"/>
    <property type="molecule type" value="Genomic_DNA"/>
</dbReference>
<proteinExistence type="predicted"/>
<sequence length="99" mass="11441">MVNKQTCQMEILDDSVNDIRSNIVHWLSELYKKISSLGKAEQEHKFENYKLVFRGGVMSIEGSSDVIEVSGDRYSDVRLGKKIRSYSHIPVEWITNFCL</sequence>
<gene>
    <name evidence="1" type="ORF">ACFQ3J_24350</name>
</gene>